<dbReference type="Gene3D" id="3.20.20.70">
    <property type="entry name" value="Aldolase class I"/>
    <property type="match status" value="1"/>
</dbReference>
<evidence type="ECO:0000256" key="5">
    <source>
        <dbReference type="PIRSR" id="PIRSR001365-2"/>
    </source>
</evidence>
<dbReference type="SUPFAM" id="SSF51569">
    <property type="entry name" value="Aldolase"/>
    <property type="match status" value="1"/>
</dbReference>
<dbReference type="PANTHER" id="PTHR42849">
    <property type="entry name" value="N-ACETYLNEURAMINATE LYASE"/>
    <property type="match status" value="1"/>
</dbReference>
<proteinExistence type="inferred from homology"/>
<evidence type="ECO:0000256" key="3">
    <source>
        <dbReference type="PIRNR" id="PIRNR001365"/>
    </source>
</evidence>
<dbReference type="SMART" id="SM01130">
    <property type="entry name" value="DHDPS"/>
    <property type="match status" value="1"/>
</dbReference>
<comment type="similarity">
    <text evidence="3">Belongs to the DapA family.</text>
</comment>
<evidence type="ECO:0000313" key="7">
    <source>
        <dbReference type="Proteomes" id="UP001153404"/>
    </source>
</evidence>
<organism evidence="6 7">
    <name type="scientific">Cohnella rhizosphaerae</name>
    <dbReference type="NCBI Taxonomy" id="1457232"/>
    <lineage>
        <taxon>Bacteria</taxon>
        <taxon>Bacillati</taxon>
        <taxon>Bacillota</taxon>
        <taxon>Bacilli</taxon>
        <taxon>Bacillales</taxon>
        <taxon>Paenibacillaceae</taxon>
        <taxon>Cohnella</taxon>
    </lineage>
</organism>
<gene>
    <name evidence="6" type="ORF">OMP40_01430</name>
</gene>
<dbReference type="GO" id="GO:0019262">
    <property type="term" value="P:N-acetylneuraminate catabolic process"/>
    <property type="evidence" value="ECO:0007669"/>
    <property type="project" value="TreeGrafter"/>
</dbReference>
<comment type="caution">
    <text evidence="6">The sequence shown here is derived from an EMBL/GenBank/DDBJ whole genome shotgun (WGS) entry which is preliminary data.</text>
</comment>
<dbReference type="GO" id="GO:0008747">
    <property type="term" value="F:N-acetylneuraminate lyase activity"/>
    <property type="evidence" value="ECO:0007669"/>
    <property type="project" value="UniProtKB-EC"/>
</dbReference>
<dbReference type="EMBL" id="JAPDIA010000001">
    <property type="protein sequence ID" value="MDG0808222.1"/>
    <property type="molecule type" value="Genomic_DNA"/>
</dbReference>
<evidence type="ECO:0000256" key="4">
    <source>
        <dbReference type="PIRSR" id="PIRSR001365-1"/>
    </source>
</evidence>
<feature type="binding site" evidence="5">
    <location>
        <position position="208"/>
    </location>
    <ligand>
        <name>pyruvate</name>
        <dbReference type="ChEBI" id="CHEBI:15361"/>
    </ligand>
</feature>
<dbReference type="AlphaFoldDB" id="A0A9X4KU02"/>
<dbReference type="InterPro" id="IPR013785">
    <property type="entry name" value="Aldolase_TIM"/>
</dbReference>
<evidence type="ECO:0000256" key="1">
    <source>
        <dbReference type="ARBA" id="ARBA00023239"/>
    </source>
</evidence>
<keyword evidence="2" id="KW-0704">Schiff base</keyword>
<dbReference type="InterPro" id="IPR020625">
    <property type="entry name" value="Schiff_base-form_aldolases_AS"/>
</dbReference>
<keyword evidence="1 3" id="KW-0456">Lyase</keyword>
<dbReference type="Pfam" id="PF00701">
    <property type="entry name" value="DHDPS"/>
    <property type="match status" value="1"/>
</dbReference>
<name>A0A9X4KU02_9BACL</name>
<evidence type="ECO:0000313" key="6">
    <source>
        <dbReference type="EMBL" id="MDG0808222.1"/>
    </source>
</evidence>
<dbReference type="PRINTS" id="PR00146">
    <property type="entry name" value="DHPICSNTHASE"/>
</dbReference>
<protein>
    <submittedName>
        <fullName evidence="6">N-acetylneuraminate lyase</fullName>
        <ecNumber evidence="6">4.1.3.3</ecNumber>
    </submittedName>
</protein>
<dbReference type="NCBIfam" id="NF003164">
    <property type="entry name" value="PRK04147.1"/>
    <property type="match status" value="1"/>
</dbReference>
<keyword evidence="7" id="KW-1185">Reference proteome</keyword>
<dbReference type="EC" id="4.1.3.3" evidence="6"/>
<feature type="active site" description="Schiff-base intermediate with substrate" evidence="4">
    <location>
        <position position="166"/>
    </location>
</feature>
<dbReference type="Proteomes" id="UP001153404">
    <property type="component" value="Unassembled WGS sequence"/>
</dbReference>
<evidence type="ECO:0000256" key="2">
    <source>
        <dbReference type="ARBA" id="ARBA00023270"/>
    </source>
</evidence>
<dbReference type="PIRSF" id="PIRSF001365">
    <property type="entry name" value="DHDPS"/>
    <property type="match status" value="1"/>
</dbReference>
<dbReference type="PROSITE" id="PS00666">
    <property type="entry name" value="DHDPS_2"/>
    <property type="match status" value="1"/>
</dbReference>
<feature type="active site" description="Proton donor/acceptor" evidence="4">
    <location>
        <position position="138"/>
    </location>
</feature>
<dbReference type="PANTHER" id="PTHR42849:SF1">
    <property type="entry name" value="N-ACETYLNEURAMINATE LYASE"/>
    <property type="match status" value="1"/>
</dbReference>
<accession>A0A9X4KU02</accession>
<reference evidence="6" key="1">
    <citation type="submission" date="2022-10" db="EMBL/GenBank/DDBJ databases">
        <title>Comparative genomic analysis of Cohnella hashimotonis sp. nov., isolated from the International Space Station.</title>
        <authorList>
            <person name="Simpson A."/>
            <person name="Venkateswaran K."/>
        </authorList>
    </citation>
    <scope>NUCLEOTIDE SEQUENCE</scope>
    <source>
        <strain evidence="6">DSM 28161</strain>
    </source>
</reference>
<dbReference type="InterPro" id="IPR002220">
    <property type="entry name" value="DapA-like"/>
</dbReference>
<dbReference type="GO" id="GO:0005829">
    <property type="term" value="C:cytosol"/>
    <property type="evidence" value="ECO:0007669"/>
    <property type="project" value="TreeGrafter"/>
</dbReference>
<dbReference type="RefSeq" id="WP_277528569.1">
    <property type="nucleotide sequence ID" value="NZ_JAPDIA010000001.1"/>
</dbReference>
<sequence>MTSGIQMKGIYTALVTPMYENGDIDYDSLQALIEHQLRLGVSGFYVGGSTGEAFMLSMTERKELLEAVIGAAAKRVKIIAHTGCISTRDSVELAVHAEKTGADAVSAVVPFYYKAGIQELQQHYETIMSAVSVPMLIYHFPGATGVSLTVDFYEKMSRHPQCLGVKFTSMNLFEMQQIRDRCGERFLIMNGHDEVYAASALMGADGAIGSTFNMMPSLFMSMFSHAAAGQWSKLPALQAQANEVIAHMLQFDVIPFEKAILHLQGVLKTPVVRSPLKRFTLEETARIAEFYRSNSLLQSSSAQVSKL</sequence>
<feature type="binding site" evidence="5">
    <location>
        <position position="50"/>
    </location>
    <ligand>
        <name>pyruvate</name>
        <dbReference type="ChEBI" id="CHEBI:15361"/>
    </ligand>
</feature>